<evidence type="ECO:0000313" key="3">
    <source>
        <dbReference type="Proteomes" id="UP000186143"/>
    </source>
</evidence>
<name>A0A1Q9AKB7_9HYPH</name>
<dbReference type="AlphaFoldDB" id="A0A1Q9AKB7"/>
<dbReference type="SUPFAM" id="SSF110087">
    <property type="entry name" value="DR1885-like metal-binding protein"/>
    <property type="match status" value="1"/>
</dbReference>
<dbReference type="Pfam" id="PF04314">
    <property type="entry name" value="PCuAC"/>
    <property type="match status" value="1"/>
</dbReference>
<protein>
    <recommendedName>
        <fullName evidence="4">Copper chaperone PCu(A)C</fullName>
    </recommendedName>
</protein>
<sequence length="197" mass="20261">MRRPVQTLAVAGALLVGVSLAAPASAEPPVTLGDLTIEQPVARAMLPGAKVGGGYVTIVNCGQTADRLVSAASPLAGSVQIHSMTMDGGVMQMREMKEGLEIPAGGTLALKPGSYHLMFVNPKAPFKQGDHVKASLTFEKAGTAEVEFLVGPAAGALPGADGKTMDHKSMDHGSMDHGAMNHGTMDHGAMNHQENGQ</sequence>
<dbReference type="PANTHER" id="PTHR36302:SF1">
    <property type="entry name" value="COPPER CHAPERONE PCU(A)C"/>
    <property type="match status" value="1"/>
</dbReference>
<feature type="chain" id="PRO_5012457949" description="Copper chaperone PCu(A)C" evidence="1">
    <location>
        <begin position="22"/>
        <end position="197"/>
    </location>
</feature>
<comment type="caution">
    <text evidence="2">The sequence shown here is derived from an EMBL/GenBank/DDBJ whole genome shotgun (WGS) entry which is preliminary data.</text>
</comment>
<dbReference type="Proteomes" id="UP000186143">
    <property type="component" value="Unassembled WGS sequence"/>
</dbReference>
<evidence type="ECO:0000256" key="1">
    <source>
        <dbReference type="SAM" id="SignalP"/>
    </source>
</evidence>
<gene>
    <name evidence="2" type="ORF">BJF92_08140</name>
</gene>
<feature type="signal peptide" evidence="1">
    <location>
        <begin position="1"/>
        <end position="21"/>
    </location>
</feature>
<evidence type="ECO:0008006" key="4">
    <source>
        <dbReference type="Google" id="ProtNLM"/>
    </source>
</evidence>
<proteinExistence type="predicted"/>
<dbReference type="OrthoDB" id="9796962at2"/>
<organism evidence="2 3">
    <name type="scientific">Xaviernesmea rhizosphaerae</name>
    <dbReference type="NCBI Taxonomy" id="1672749"/>
    <lineage>
        <taxon>Bacteria</taxon>
        <taxon>Pseudomonadati</taxon>
        <taxon>Pseudomonadota</taxon>
        <taxon>Alphaproteobacteria</taxon>
        <taxon>Hyphomicrobiales</taxon>
        <taxon>Rhizobiaceae</taxon>
        <taxon>Rhizobium/Agrobacterium group</taxon>
        <taxon>Xaviernesmea</taxon>
    </lineage>
</organism>
<reference evidence="2 3" key="1">
    <citation type="submission" date="2016-09" db="EMBL/GenBank/DDBJ databases">
        <title>Rhizobium sp. nov., a novel species isolated from the rice rhizosphere.</title>
        <authorList>
            <person name="Zhao J."/>
            <person name="Zhang X."/>
        </authorList>
    </citation>
    <scope>NUCLEOTIDE SEQUENCE [LARGE SCALE GENOMIC DNA]</scope>
    <source>
        <strain evidence="2 3">MH17</strain>
    </source>
</reference>
<accession>A0A1Q9AKB7</accession>
<dbReference type="STRING" id="1672749.BJF92_08140"/>
<dbReference type="InterPro" id="IPR036182">
    <property type="entry name" value="PCuAC_sf"/>
</dbReference>
<dbReference type="InterPro" id="IPR007410">
    <property type="entry name" value="LpqE-like"/>
</dbReference>
<evidence type="ECO:0000313" key="2">
    <source>
        <dbReference type="EMBL" id="OLP55746.1"/>
    </source>
</evidence>
<keyword evidence="1" id="KW-0732">Signal</keyword>
<dbReference type="EMBL" id="MKIO01000027">
    <property type="protein sequence ID" value="OLP55746.1"/>
    <property type="molecule type" value="Genomic_DNA"/>
</dbReference>
<dbReference type="Gene3D" id="2.60.40.1890">
    <property type="entry name" value="PCu(A)C copper chaperone"/>
    <property type="match status" value="1"/>
</dbReference>
<dbReference type="InterPro" id="IPR058248">
    <property type="entry name" value="Lxx211020-like"/>
</dbReference>
<dbReference type="PANTHER" id="PTHR36302">
    <property type="entry name" value="BLR7088 PROTEIN"/>
    <property type="match status" value="1"/>
</dbReference>